<keyword evidence="1" id="KW-0676">Redox-active center</keyword>
<dbReference type="OrthoDB" id="444492at2759"/>
<feature type="compositionally biased region" description="Basic and acidic residues" evidence="2">
    <location>
        <begin position="25"/>
        <end position="37"/>
    </location>
</feature>
<gene>
    <name evidence="3" type="ORF">GSOID_T00011355001</name>
</gene>
<dbReference type="InParanoid" id="E4WWT5"/>
<protein>
    <recommendedName>
        <fullName evidence="5">Selenoprotein W</fullName>
    </recommendedName>
</protein>
<dbReference type="InterPro" id="IPR036249">
    <property type="entry name" value="Thioredoxin-like_sf"/>
</dbReference>
<evidence type="ECO:0008006" key="5">
    <source>
        <dbReference type="Google" id="ProtNLM"/>
    </source>
</evidence>
<feature type="region of interest" description="Disordered" evidence="2">
    <location>
        <begin position="21"/>
        <end position="40"/>
    </location>
</feature>
<dbReference type="InterPro" id="IPR011893">
    <property type="entry name" value="Selenoprotein_Rdx-typ"/>
</dbReference>
<dbReference type="Pfam" id="PF10262">
    <property type="entry name" value="Rdx"/>
    <property type="match status" value="1"/>
</dbReference>
<accession>E4WWT5</accession>
<evidence type="ECO:0000313" key="3">
    <source>
        <dbReference type="EMBL" id="CBY21827.1"/>
    </source>
</evidence>
<dbReference type="Gene3D" id="3.40.30.10">
    <property type="entry name" value="Glutaredoxin"/>
    <property type="match status" value="1"/>
</dbReference>
<keyword evidence="4" id="KW-1185">Reference proteome</keyword>
<name>E4WWT5_OIKDI</name>
<organism evidence="3">
    <name type="scientific">Oikopleura dioica</name>
    <name type="common">Tunicate</name>
    <dbReference type="NCBI Taxonomy" id="34765"/>
    <lineage>
        <taxon>Eukaryota</taxon>
        <taxon>Metazoa</taxon>
        <taxon>Chordata</taxon>
        <taxon>Tunicata</taxon>
        <taxon>Appendicularia</taxon>
        <taxon>Copelata</taxon>
        <taxon>Oikopleuridae</taxon>
        <taxon>Oikopleura</taxon>
    </lineage>
</organism>
<evidence type="ECO:0000256" key="2">
    <source>
        <dbReference type="SAM" id="MobiDB-lite"/>
    </source>
</evidence>
<evidence type="ECO:0000313" key="4">
    <source>
        <dbReference type="Proteomes" id="UP000001307"/>
    </source>
</evidence>
<dbReference type="Proteomes" id="UP000001307">
    <property type="component" value="Unassembled WGS sequence"/>
</dbReference>
<dbReference type="SUPFAM" id="SSF52833">
    <property type="entry name" value="Thioredoxin-like"/>
    <property type="match status" value="1"/>
</dbReference>
<evidence type="ECO:0000256" key="1">
    <source>
        <dbReference type="ARBA" id="ARBA00023284"/>
    </source>
</evidence>
<dbReference type="AlphaFoldDB" id="E4WWT5"/>
<sequence length="77" mass="8483">MGVLHLQTQILDEFGADKVTVSGEEVSKKDNPNDPRRGTFKVTVNGTVFHSKKDGDGHVDSDEKVEKIFTAIQKALE</sequence>
<reference evidence="3" key="1">
    <citation type="journal article" date="2010" name="Science">
        <title>Plasticity of animal genome architecture unmasked by rapid evolution of a pelagic tunicate.</title>
        <authorList>
            <person name="Denoeud F."/>
            <person name="Henriet S."/>
            <person name="Mungpakdee S."/>
            <person name="Aury J.M."/>
            <person name="Da Silva C."/>
            <person name="Brinkmann H."/>
            <person name="Mikhaleva J."/>
            <person name="Olsen L.C."/>
            <person name="Jubin C."/>
            <person name="Canestro C."/>
            <person name="Bouquet J.M."/>
            <person name="Danks G."/>
            <person name="Poulain J."/>
            <person name="Campsteijn C."/>
            <person name="Adamski M."/>
            <person name="Cross I."/>
            <person name="Yadetie F."/>
            <person name="Muffato M."/>
            <person name="Louis A."/>
            <person name="Butcher S."/>
            <person name="Tsagkogeorga G."/>
            <person name="Konrad A."/>
            <person name="Singh S."/>
            <person name="Jensen M.F."/>
            <person name="Cong E.H."/>
            <person name="Eikeseth-Otteraa H."/>
            <person name="Noel B."/>
            <person name="Anthouard V."/>
            <person name="Porcel B.M."/>
            <person name="Kachouri-Lafond R."/>
            <person name="Nishino A."/>
            <person name="Ugolini M."/>
            <person name="Chourrout P."/>
            <person name="Nishida H."/>
            <person name="Aasland R."/>
            <person name="Huzurbazar S."/>
            <person name="Westhof E."/>
            <person name="Delsuc F."/>
            <person name="Lehrach H."/>
            <person name="Reinhardt R."/>
            <person name="Weissenbach J."/>
            <person name="Roy S.W."/>
            <person name="Artiguenave F."/>
            <person name="Postlethwait J.H."/>
            <person name="Manak J.R."/>
            <person name="Thompson E.M."/>
            <person name="Jaillon O."/>
            <person name="Du Pasquier L."/>
            <person name="Boudinot P."/>
            <person name="Liberles D.A."/>
            <person name="Volff J.N."/>
            <person name="Philippe H."/>
            <person name="Lenhard B."/>
            <person name="Roest Crollius H."/>
            <person name="Wincker P."/>
            <person name="Chourrout D."/>
        </authorList>
    </citation>
    <scope>NUCLEOTIDE SEQUENCE [LARGE SCALE GENOMIC DNA]</scope>
</reference>
<proteinExistence type="predicted"/>
<dbReference type="EMBL" id="FN653018">
    <property type="protein sequence ID" value="CBY21827.1"/>
    <property type="molecule type" value="Genomic_DNA"/>
</dbReference>